<feature type="region of interest" description="Disordered" evidence="9">
    <location>
        <begin position="1"/>
        <end position="52"/>
    </location>
</feature>
<evidence type="ECO:0000256" key="7">
    <source>
        <dbReference type="ARBA" id="ARBA00022840"/>
    </source>
</evidence>
<reference evidence="12" key="2">
    <citation type="submission" date="2025-08" db="UniProtKB">
        <authorList>
            <consortium name="Ensembl"/>
        </authorList>
    </citation>
    <scope>IDENTIFICATION</scope>
    <source>
        <strain evidence="12">Thorbecke</strain>
    </source>
</reference>
<keyword evidence="10" id="KW-1133">Transmembrane helix</keyword>
<dbReference type="FunFam" id="3.10.110.10:FF:000006">
    <property type="entry name" value="Ubiquitin-conjugating enzyme E2 Q2"/>
    <property type="match status" value="1"/>
</dbReference>
<dbReference type="Pfam" id="PF00179">
    <property type="entry name" value="UQ_con"/>
    <property type="match status" value="1"/>
</dbReference>
<dbReference type="GO" id="GO:0001967">
    <property type="term" value="P:suckling behavior"/>
    <property type="evidence" value="ECO:0007669"/>
    <property type="project" value="Ensembl"/>
</dbReference>
<evidence type="ECO:0000256" key="3">
    <source>
        <dbReference type="ARBA" id="ARBA00022490"/>
    </source>
</evidence>
<dbReference type="SUPFAM" id="SSF54495">
    <property type="entry name" value="UBC-like"/>
    <property type="match status" value="1"/>
</dbReference>
<keyword evidence="3" id="KW-0963">Cytoplasm</keyword>
<keyword evidence="13" id="KW-1185">Reference proteome</keyword>
<keyword evidence="10" id="KW-0472">Membrane</keyword>
<dbReference type="GO" id="GO:0061631">
    <property type="term" value="F:ubiquitin conjugating enzyme activity"/>
    <property type="evidence" value="ECO:0007669"/>
    <property type="project" value="UniProtKB-EC"/>
</dbReference>
<dbReference type="GO" id="GO:0061458">
    <property type="term" value="P:reproductive system development"/>
    <property type="evidence" value="ECO:0007669"/>
    <property type="project" value="Ensembl"/>
</dbReference>
<dbReference type="GO" id="GO:0070459">
    <property type="term" value="P:prolactin secretion"/>
    <property type="evidence" value="ECO:0007669"/>
    <property type="project" value="Ensembl"/>
</dbReference>
<gene>
    <name evidence="12" type="primary">UBE2Q1</name>
</gene>
<keyword evidence="4" id="KW-0808">Transferase</keyword>
<dbReference type="Proteomes" id="UP000001811">
    <property type="component" value="Chromosome 13"/>
</dbReference>
<dbReference type="InterPro" id="IPR000608">
    <property type="entry name" value="UBC"/>
</dbReference>
<dbReference type="AlphaFoldDB" id="A0A5F9D9B5"/>
<organism evidence="12 13">
    <name type="scientific">Oryctolagus cuniculus</name>
    <name type="common">Rabbit</name>
    <dbReference type="NCBI Taxonomy" id="9986"/>
    <lineage>
        <taxon>Eukaryota</taxon>
        <taxon>Metazoa</taxon>
        <taxon>Chordata</taxon>
        <taxon>Craniata</taxon>
        <taxon>Vertebrata</taxon>
        <taxon>Euteleostomi</taxon>
        <taxon>Mammalia</taxon>
        <taxon>Eutheria</taxon>
        <taxon>Euarchontoglires</taxon>
        <taxon>Glires</taxon>
        <taxon>Lagomorpha</taxon>
        <taxon>Leporidae</taxon>
        <taxon>Oryctolagus</taxon>
    </lineage>
</organism>
<evidence type="ECO:0000256" key="1">
    <source>
        <dbReference type="ARBA" id="ARBA00004496"/>
    </source>
</evidence>
<evidence type="ECO:0000259" key="11">
    <source>
        <dbReference type="PROSITE" id="PS50127"/>
    </source>
</evidence>
<dbReference type="InterPro" id="IPR016135">
    <property type="entry name" value="UBQ-conjugating_enzyme/RWD"/>
</dbReference>
<keyword evidence="7" id="KW-0067">ATP-binding</keyword>
<dbReference type="SMART" id="SM00212">
    <property type="entry name" value="UBCc"/>
    <property type="match status" value="1"/>
</dbReference>
<dbReference type="GO" id="GO:0005737">
    <property type="term" value="C:cytoplasm"/>
    <property type="evidence" value="ECO:0007669"/>
    <property type="project" value="UniProtKB-SubCell"/>
</dbReference>
<dbReference type="Bgee" id="ENSOCUG00000003709">
    <property type="expression patterns" value="Expressed in left lung and 16 other cell types or tissues"/>
</dbReference>
<dbReference type="Ensembl" id="ENSOCUT00000046514.1">
    <property type="protein sequence ID" value="ENSOCUP00000042423.1"/>
    <property type="gene ID" value="ENSOCUG00000003709.4"/>
</dbReference>
<dbReference type="GO" id="GO:0009566">
    <property type="term" value="P:fertilization"/>
    <property type="evidence" value="ECO:0007669"/>
    <property type="project" value="Ensembl"/>
</dbReference>
<evidence type="ECO:0000256" key="9">
    <source>
        <dbReference type="SAM" id="MobiDB-lite"/>
    </source>
</evidence>
<feature type="compositionally biased region" description="Acidic residues" evidence="9">
    <location>
        <begin position="16"/>
        <end position="31"/>
    </location>
</feature>
<accession>A0A5F9D9B5</accession>
<feature type="transmembrane region" description="Helical" evidence="10">
    <location>
        <begin position="337"/>
        <end position="357"/>
    </location>
</feature>
<dbReference type="GeneTree" id="ENSGT00940000160166"/>
<reference evidence="12 13" key="1">
    <citation type="journal article" date="2011" name="Nature">
        <title>A high-resolution map of human evolutionary constraint using 29 mammals.</title>
        <authorList>
            <person name="Lindblad-Toh K."/>
            <person name="Garber M."/>
            <person name="Zuk O."/>
            <person name="Lin M.F."/>
            <person name="Parker B.J."/>
            <person name="Washietl S."/>
            <person name="Kheradpour P."/>
            <person name="Ernst J."/>
            <person name="Jordan G."/>
            <person name="Mauceli E."/>
            <person name="Ward L.D."/>
            <person name="Lowe C.B."/>
            <person name="Holloway A.K."/>
            <person name="Clamp M."/>
            <person name="Gnerre S."/>
            <person name="Alfoldi J."/>
            <person name="Beal K."/>
            <person name="Chang J."/>
            <person name="Clawson H."/>
            <person name="Cuff J."/>
            <person name="Di Palma F."/>
            <person name="Fitzgerald S."/>
            <person name="Flicek P."/>
            <person name="Guttman M."/>
            <person name="Hubisz M.J."/>
            <person name="Jaffe D.B."/>
            <person name="Jungreis I."/>
            <person name="Kent W.J."/>
            <person name="Kostka D."/>
            <person name="Lara M."/>
            <person name="Martins A.L."/>
            <person name="Massingham T."/>
            <person name="Moltke I."/>
            <person name="Raney B.J."/>
            <person name="Rasmussen M.D."/>
            <person name="Robinson J."/>
            <person name="Stark A."/>
            <person name="Vilella A.J."/>
            <person name="Wen J."/>
            <person name="Xie X."/>
            <person name="Zody M.C."/>
            <person name="Baldwin J."/>
            <person name="Bloom T."/>
            <person name="Chin C.W."/>
            <person name="Heiman D."/>
            <person name="Nicol R."/>
            <person name="Nusbaum C."/>
            <person name="Young S."/>
            <person name="Wilkinson J."/>
            <person name="Worley K.C."/>
            <person name="Kovar C.L."/>
            <person name="Muzny D.M."/>
            <person name="Gibbs R.A."/>
            <person name="Cree A."/>
            <person name="Dihn H.H."/>
            <person name="Fowler G."/>
            <person name="Jhangiani S."/>
            <person name="Joshi V."/>
            <person name="Lee S."/>
            <person name="Lewis L.R."/>
            <person name="Nazareth L.V."/>
            <person name="Okwuonu G."/>
            <person name="Santibanez J."/>
            <person name="Warren W.C."/>
            <person name="Mardis E.R."/>
            <person name="Weinstock G.M."/>
            <person name="Wilson R.K."/>
            <person name="Delehaunty K."/>
            <person name="Dooling D."/>
            <person name="Fronik C."/>
            <person name="Fulton L."/>
            <person name="Fulton B."/>
            <person name="Graves T."/>
            <person name="Minx P."/>
            <person name="Sodergren E."/>
            <person name="Birney E."/>
            <person name="Margulies E.H."/>
            <person name="Herrero J."/>
            <person name="Green E.D."/>
            <person name="Haussler D."/>
            <person name="Siepel A."/>
            <person name="Goldman N."/>
            <person name="Pollard K.S."/>
            <person name="Pedersen J.S."/>
            <person name="Lander E.S."/>
            <person name="Kellis M."/>
        </authorList>
    </citation>
    <scope>NUCLEOTIDE SEQUENCE [LARGE SCALE GENOMIC DNA]</scope>
    <source>
        <strain evidence="12 13">Thorbecke inbred</strain>
    </source>
</reference>
<dbReference type="GO" id="GO:0005524">
    <property type="term" value="F:ATP binding"/>
    <property type="evidence" value="ECO:0007669"/>
    <property type="project" value="UniProtKB-KW"/>
</dbReference>
<evidence type="ECO:0000256" key="8">
    <source>
        <dbReference type="ARBA" id="ARBA00022843"/>
    </source>
</evidence>
<evidence type="ECO:0000256" key="6">
    <source>
        <dbReference type="ARBA" id="ARBA00022786"/>
    </source>
</evidence>
<evidence type="ECO:0000256" key="5">
    <source>
        <dbReference type="ARBA" id="ARBA00022741"/>
    </source>
</evidence>
<evidence type="ECO:0000313" key="13">
    <source>
        <dbReference type="Proteomes" id="UP000001811"/>
    </source>
</evidence>
<keyword evidence="6" id="KW-0833">Ubl conjugation pathway</keyword>
<protein>
    <recommendedName>
        <fullName evidence="2">E2 ubiquitin-conjugating enzyme</fullName>
        <ecNumber evidence="2">2.3.2.23</ecNumber>
    </recommendedName>
</protein>
<evidence type="ECO:0000313" key="12">
    <source>
        <dbReference type="Ensembl" id="ENSOCUP00000042423.1"/>
    </source>
</evidence>
<comment type="subcellular location">
    <subcellularLocation>
        <location evidence="1">Cytoplasm</location>
    </subcellularLocation>
</comment>
<dbReference type="CDD" id="cd23802">
    <property type="entry name" value="UBCc_UBE2Q"/>
    <property type="match status" value="1"/>
</dbReference>
<reference evidence="12" key="3">
    <citation type="submission" date="2025-09" db="UniProtKB">
        <authorList>
            <consortium name="Ensembl"/>
        </authorList>
    </citation>
    <scope>IDENTIFICATION</scope>
    <source>
        <strain evidence="12">Thorbecke</strain>
    </source>
</reference>
<evidence type="ECO:0000256" key="2">
    <source>
        <dbReference type="ARBA" id="ARBA00012486"/>
    </source>
</evidence>
<dbReference type="GO" id="GO:0007566">
    <property type="term" value="P:embryo implantation"/>
    <property type="evidence" value="ECO:0007669"/>
    <property type="project" value="Ensembl"/>
</dbReference>
<dbReference type="Gene3D" id="3.10.110.10">
    <property type="entry name" value="Ubiquitin Conjugating Enzyme"/>
    <property type="match status" value="1"/>
</dbReference>
<dbReference type="SMR" id="A0A5F9D9B5"/>
<sequence length="378" mass="42436">MLDQPLPAEQCTQEDVSSEDEDEEMPEDTEDLDHYEMKEEEPAEGKKSEDDGIGKENLAILEKIKKNQRQDYLNGAVSGSVQATDRLMKELRDIYRSQSFKGGNYAVELVNDSLYDWNVKLLKVDQDSALHNDLQILKEKEGADFILLNFSFKDNFPFDPPFVRVVSPVLSGGYVLGGGAICMELLTKQGWSSAYSIESVIMQISATLVKGKARVQFGANKAGTHPQRKMANPGVSPLPPQAPLDQLPMNAVFGSHAASVVPSLIFPGRDSSAYCRTVMAILNAKEKHTELFQVLQTDSDQPASSLEPLLAGILLKDTLSRRLSLEPQLCSRLEPPYLCYGFLIYFLLFHVHCFFWLQCMMDVYGKMYLWENNYSLLI</sequence>
<dbReference type="STRING" id="9986.ENSOCUP00000042423"/>
<proteinExistence type="predicted"/>
<feature type="domain" description="UBC core" evidence="11">
    <location>
        <begin position="82"/>
        <end position="252"/>
    </location>
</feature>
<dbReference type="GO" id="GO:0007617">
    <property type="term" value="P:mating behavior"/>
    <property type="evidence" value="ECO:0007669"/>
    <property type="project" value="Ensembl"/>
</dbReference>
<dbReference type="PROSITE" id="PS50127">
    <property type="entry name" value="UBC_2"/>
    <property type="match status" value="1"/>
</dbReference>
<evidence type="ECO:0000256" key="4">
    <source>
        <dbReference type="ARBA" id="ARBA00022679"/>
    </source>
</evidence>
<evidence type="ECO:0000256" key="10">
    <source>
        <dbReference type="SAM" id="Phobius"/>
    </source>
</evidence>
<keyword evidence="5" id="KW-0547">Nucleotide-binding</keyword>
<keyword evidence="10" id="KW-0812">Transmembrane</keyword>
<feature type="compositionally biased region" description="Basic and acidic residues" evidence="9">
    <location>
        <begin position="43"/>
        <end position="52"/>
    </location>
</feature>
<name>A0A5F9D9B5_RABIT</name>
<dbReference type="EC" id="2.3.2.23" evidence="2"/>
<keyword evidence="8" id="KW-0832">Ubl conjugation</keyword>
<dbReference type="InParanoid" id="A0A5F9D9B5"/>
<dbReference type="EMBL" id="AAGW02000479">
    <property type="status" value="NOT_ANNOTATED_CDS"/>
    <property type="molecule type" value="Genomic_DNA"/>
</dbReference>